<sequence length="93" mass="10717">TKSQLAQERFHEYLENKLKTDGYSKVESDLYFKFEEYINSRLSIIETTMSMVANGIALQKDTGVALLREVPNNETFTILFNGVEKSVSRDEFV</sequence>
<reference evidence="1" key="1">
    <citation type="submission" date="2013-12" db="EMBL/GenBank/DDBJ databases">
        <title>A Varibaculum cambriense genome reconstructed from a premature infant gut community with otherwise low bacterial novelty that shifts toward anaerobic metabolism during the third week of life.</title>
        <authorList>
            <person name="Brown C.T."/>
            <person name="Sharon I."/>
            <person name="Thomas B.C."/>
            <person name="Castelle C.J."/>
            <person name="Morowitz M.J."/>
            <person name="Banfield J.F."/>
        </authorList>
    </citation>
    <scope>NUCLEOTIDE SEQUENCE</scope>
</reference>
<protein>
    <submittedName>
        <fullName evidence="1">Uncharacterized protein</fullName>
    </submittedName>
</protein>
<feature type="non-terminal residue" evidence="1">
    <location>
        <position position="93"/>
    </location>
</feature>
<feature type="non-terminal residue" evidence="1">
    <location>
        <position position="1"/>
    </location>
</feature>
<name>W1XQT1_9ZZZZ</name>
<organism evidence="1">
    <name type="scientific">human gut metagenome</name>
    <dbReference type="NCBI Taxonomy" id="408170"/>
    <lineage>
        <taxon>unclassified sequences</taxon>
        <taxon>metagenomes</taxon>
        <taxon>organismal metagenomes</taxon>
    </lineage>
</organism>
<comment type="caution">
    <text evidence="1">The sequence shown here is derived from an EMBL/GenBank/DDBJ whole genome shotgun (WGS) entry which is preliminary data.</text>
</comment>
<accession>W1XQT1</accession>
<proteinExistence type="predicted"/>
<dbReference type="EMBL" id="AZMM01012951">
    <property type="protein sequence ID" value="ETJ32597.1"/>
    <property type="molecule type" value="Genomic_DNA"/>
</dbReference>
<gene>
    <name evidence="1" type="ORF">Q604_UNBC12951G0001</name>
</gene>
<dbReference type="AlphaFoldDB" id="W1XQT1"/>
<evidence type="ECO:0000313" key="1">
    <source>
        <dbReference type="EMBL" id="ETJ32597.1"/>
    </source>
</evidence>